<dbReference type="EMBL" id="JAPFFF010000005">
    <property type="protein sequence ID" value="KAK8889840.1"/>
    <property type="molecule type" value="Genomic_DNA"/>
</dbReference>
<dbReference type="SMART" id="SM00239">
    <property type="entry name" value="C2"/>
    <property type="match status" value="1"/>
</dbReference>
<proteinExistence type="predicted"/>
<gene>
    <name evidence="3" type="ORF">M9Y10_034594</name>
</gene>
<dbReference type="InterPro" id="IPR056290">
    <property type="entry name" value="CEPT76/DRC7_peptidase-like_dom"/>
</dbReference>
<dbReference type="PANTHER" id="PTHR20837:SF0">
    <property type="entry name" value="COILED-COIL AND C2 DOMAIN-CONTAINING PROTEIN 2A"/>
    <property type="match status" value="1"/>
</dbReference>
<dbReference type="InterPro" id="IPR056288">
    <property type="entry name" value="CEP76_C"/>
</dbReference>
<evidence type="ECO:0000259" key="2">
    <source>
        <dbReference type="PROSITE" id="PS50004"/>
    </source>
</evidence>
<organism evidence="3 4">
    <name type="scientific">Tritrichomonas musculus</name>
    <dbReference type="NCBI Taxonomy" id="1915356"/>
    <lineage>
        <taxon>Eukaryota</taxon>
        <taxon>Metamonada</taxon>
        <taxon>Parabasalia</taxon>
        <taxon>Tritrichomonadida</taxon>
        <taxon>Tritrichomonadidae</taxon>
        <taxon>Tritrichomonas</taxon>
    </lineage>
</organism>
<dbReference type="PROSITE" id="PS50004">
    <property type="entry name" value="C2"/>
    <property type="match status" value="1"/>
</dbReference>
<evidence type="ECO:0000256" key="1">
    <source>
        <dbReference type="SAM" id="MobiDB-lite"/>
    </source>
</evidence>
<dbReference type="PANTHER" id="PTHR20837">
    <property type="entry name" value="CENTROSOMAL PROTEIN-RELATED"/>
    <property type="match status" value="1"/>
</dbReference>
<evidence type="ECO:0000313" key="3">
    <source>
        <dbReference type="EMBL" id="KAK8889840.1"/>
    </source>
</evidence>
<reference evidence="3 4" key="1">
    <citation type="submission" date="2024-04" db="EMBL/GenBank/DDBJ databases">
        <title>Tritrichomonas musculus Genome.</title>
        <authorList>
            <person name="Alves-Ferreira E."/>
            <person name="Grigg M."/>
            <person name="Lorenzi H."/>
            <person name="Galac M."/>
        </authorList>
    </citation>
    <scope>NUCLEOTIDE SEQUENCE [LARGE SCALE GENOMIC DNA]</scope>
    <source>
        <strain evidence="3 4">EAF2021</strain>
    </source>
</reference>
<dbReference type="Gene3D" id="3.10.620.30">
    <property type="match status" value="1"/>
</dbReference>
<dbReference type="Gene3D" id="2.60.40.150">
    <property type="entry name" value="C2 domain"/>
    <property type="match status" value="1"/>
</dbReference>
<dbReference type="InterPro" id="IPR052434">
    <property type="entry name" value="Tectonic-like_complex_comp"/>
</dbReference>
<feature type="domain" description="C2" evidence="2">
    <location>
        <begin position="768"/>
        <end position="929"/>
    </location>
</feature>
<protein>
    <submittedName>
        <fullName evidence="3">Coiled-coil and C2 domain-containing protein 2A</fullName>
    </submittedName>
</protein>
<dbReference type="InterPro" id="IPR028928">
    <property type="entry name" value="CC2D2AN-C2"/>
</dbReference>
<keyword evidence="4" id="KW-1185">Reference proteome</keyword>
<feature type="region of interest" description="Disordered" evidence="1">
    <location>
        <begin position="99"/>
        <end position="138"/>
    </location>
</feature>
<accession>A0ABR2KFG1</accession>
<feature type="compositionally biased region" description="Polar residues" evidence="1">
    <location>
        <begin position="99"/>
        <end position="108"/>
    </location>
</feature>
<dbReference type="Proteomes" id="UP001470230">
    <property type="component" value="Unassembled WGS sequence"/>
</dbReference>
<dbReference type="SUPFAM" id="SSF49562">
    <property type="entry name" value="C2 domain (Calcium/lipid-binding domain, CaLB)"/>
    <property type="match status" value="1"/>
</dbReference>
<comment type="caution">
    <text evidence="3">The sequence shown here is derived from an EMBL/GenBank/DDBJ whole genome shotgun (WGS) entry which is preliminary data.</text>
</comment>
<dbReference type="InterPro" id="IPR035892">
    <property type="entry name" value="C2_domain_sf"/>
</dbReference>
<evidence type="ECO:0000313" key="4">
    <source>
        <dbReference type="Proteomes" id="UP001470230"/>
    </source>
</evidence>
<feature type="region of interest" description="Disordered" evidence="1">
    <location>
        <begin position="57"/>
        <end position="79"/>
    </location>
</feature>
<dbReference type="Pfam" id="PF24652">
    <property type="entry name" value="CEP76_C"/>
    <property type="match status" value="1"/>
</dbReference>
<dbReference type="Pfam" id="PF15625">
    <property type="entry name" value="CC2D2AN-C2"/>
    <property type="match status" value="1"/>
</dbReference>
<dbReference type="Pfam" id="PF24656">
    <property type="entry name" value="CEPT76_peptidase"/>
    <property type="match status" value="1"/>
</dbReference>
<sequence>MTNTDSILARSNELLMRVRRQIEESPSFLSELVHPPNRPIAVPFAPTAITLDESAHSIQTAGDQPPEADETARPATNDEEAQRRLREFFASRMSALNSRISASNTSIQDMPPIPSHEENPEEPGGDTHTEPETEDQEQADKLIEQEPILDAPYVIVNKMTSTLQLEEPLLSTADIPYPIPNDDVNNLIEQDIAEDGLWVPDLPLSKPSNVMRMEYRLLWDDPERQMFFGADYAMKVDTPPITQIAPPFPIEPYDHYGRDFISFAPASVWGLEDIDIKREFWIEVEQVEFLVHPLSCAEDIMVKKVKQLYDAYIKNQDFSRVSYYKQKIAALRDAWLNVFNNDDELEKKYLEDLHDCRELQEMEENNARVIQQHLTQASSKLKEIRSNSVTTSPLALRWKRRDFSRDEKEVQQRQYNEELKCRIEEEKRLQELQNKEPNEAEIKRNILQRAEDLALRKPGESLWKPVLDNSAEVTPADECPPQEKERKEQIERAQVFLKYLVNRQETHKSPSSQIESDFTSNFSDSKKWVSNIIPHSIAVEIWESGYFKGNRYVATVILPITVGTTPEFKSYEFSSELTGVDGQLVMGTLKARCYIVPESKGEVFISRPDMQSQKVRRRLAQDPSSFMSVPDLLKMAERHDPNDPYIAAILSQTVAQRTSELVDRTKIRLDTMLEYSLFSSLVPTSIATQLQQHMEKLRLQDEELRNKLKKPQKPESSVDYIKKIKQTDIVQNAINVSEVSLTDVVREAPMPTVPKIFKWIRDLAAMYRPLKPKRLPRVSSKFTQSYMKAVIRIMRGFNIPERTVVGTGPGSAASLLYASAQNQTTNIFCKISLNDKVKYTKHASGTDPNWNNNFEFRLTDDDDTRPDKTMLAQLTFRIDIFDEVTYDVRTDDRVDHDNANTNLIEHRFIGYTLISLQALWIKENLPGTYPVITPPFQLAYSKPEKPTRLVVFSALHPALQDDEINSELDSLESEEVILRAQAWLKKVRDMTKNVKEKRRLLLMAAPTGGKPIVACRMVKRQAPPDGLEQKQQLVRFVSMIPNASDAQVFDTLVGMWCTSQEFLRLNAGDDEEHALLLCNYFKYIGIDAYVVLGYDYINGKTAFVATKEANKITLYDPLSGLKWSTKDRDCLLYSVGMIFNDENVWANIQNEAAPFSIDWNMHNPKKWYPFFNVDFPKPQFESPQEDILVYEPINEIKAMTIERELDNRIKGSIESWREHRRTSWNPEFAERIHEALEQCERAATAEVNVNLQQIAEEFARNFRNYRMNGGPFCVPFTTYEDIIKEVKIRETWKTESTLTDFGLGVYVIPYPNALFVVWVMVATFEYTTVSSQLL</sequence>
<dbReference type="InterPro" id="IPR000008">
    <property type="entry name" value="C2_dom"/>
</dbReference>
<dbReference type="CDD" id="cd00030">
    <property type="entry name" value="C2"/>
    <property type="match status" value="1"/>
</dbReference>
<dbReference type="Pfam" id="PF00168">
    <property type="entry name" value="C2"/>
    <property type="match status" value="1"/>
</dbReference>
<name>A0ABR2KFG1_9EUKA</name>